<gene>
    <name evidence="1" type="ORF">BW686_14695</name>
</gene>
<protein>
    <submittedName>
        <fullName evidence="1">Protein GbcA</fullName>
    </submittedName>
</protein>
<proteinExistence type="predicted"/>
<dbReference type="Proteomes" id="UP000195128">
    <property type="component" value="Unassembled WGS sequence"/>
</dbReference>
<organism evidence="1 2">
    <name type="scientific">Pseudomonas syringae</name>
    <dbReference type="NCBI Taxonomy" id="317"/>
    <lineage>
        <taxon>Bacteria</taxon>
        <taxon>Pseudomonadati</taxon>
        <taxon>Pseudomonadota</taxon>
        <taxon>Gammaproteobacteria</taxon>
        <taxon>Pseudomonadales</taxon>
        <taxon>Pseudomonadaceae</taxon>
        <taxon>Pseudomonas</taxon>
    </lineage>
</organism>
<comment type="caution">
    <text evidence="1">The sequence shown here is derived from an EMBL/GenBank/DDBJ whole genome shotgun (WGS) entry which is preliminary data.</text>
</comment>
<accession>A0A244EQV5</accession>
<sequence length="59" mass="6798">MRNARDDHLPANDIHVLTATSPEEQGLSRRERIRPCRPWIRFAARPAPHSPTGIIRMND</sequence>
<evidence type="ECO:0000313" key="1">
    <source>
        <dbReference type="EMBL" id="OUM06808.1"/>
    </source>
</evidence>
<dbReference type="AlphaFoldDB" id="A0A244EQV5"/>
<evidence type="ECO:0000313" key="2">
    <source>
        <dbReference type="Proteomes" id="UP000195128"/>
    </source>
</evidence>
<name>A0A244EQV5_PSESX</name>
<reference evidence="1 2" key="1">
    <citation type="submission" date="2017-01" db="EMBL/GenBank/DDBJ databases">
        <authorList>
            <person name="Mah S.A."/>
            <person name="Swanson W.J."/>
            <person name="Moy G.W."/>
            <person name="Vacquier V.D."/>
        </authorList>
    </citation>
    <scope>NUCLEOTIDE SEQUENCE [LARGE SCALE GENOMIC DNA]</scope>
    <source>
        <strain evidence="1">PDD-32b-74</strain>
    </source>
</reference>
<dbReference type="EMBL" id="MTSA01000010">
    <property type="protein sequence ID" value="OUM06808.1"/>
    <property type="molecule type" value="Genomic_DNA"/>
</dbReference>